<feature type="compositionally biased region" description="Basic and acidic residues" evidence="1">
    <location>
        <begin position="73"/>
        <end position="95"/>
    </location>
</feature>
<accession>A0A8J1UFE0</accession>
<proteinExistence type="predicted"/>
<feature type="non-terminal residue" evidence="2">
    <location>
        <position position="1"/>
    </location>
</feature>
<sequence length="120" mass="13792">IWSCLGDNREAPHHLQNPFAEEMGKNTDSAQSKDTKVQAETQRKRKYTDALQLSEKSSPPVRKSQRLKKKREPHTAASEDKQKEEEQKYHDDRNAEGNIVTDLGYTVEIHNLSSDDENTQ</sequence>
<name>A0A8J1UFE0_OWEFU</name>
<dbReference type="EMBL" id="CAIIXF020000004">
    <property type="protein sequence ID" value="CAH1781014.1"/>
    <property type="molecule type" value="Genomic_DNA"/>
</dbReference>
<dbReference type="AlphaFoldDB" id="A0A8J1UFE0"/>
<comment type="caution">
    <text evidence="2">The sequence shown here is derived from an EMBL/GenBank/DDBJ whole genome shotgun (WGS) entry which is preliminary data.</text>
</comment>
<evidence type="ECO:0000313" key="3">
    <source>
        <dbReference type="Proteomes" id="UP000749559"/>
    </source>
</evidence>
<gene>
    <name evidence="2" type="ORF">OFUS_LOCUS7636</name>
</gene>
<evidence type="ECO:0000313" key="2">
    <source>
        <dbReference type="EMBL" id="CAH1781014.1"/>
    </source>
</evidence>
<keyword evidence="3" id="KW-1185">Reference proteome</keyword>
<dbReference type="Proteomes" id="UP000749559">
    <property type="component" value="Unassembled WGS sequence"/>
</dbReference>
<feature type="region of interest" description="Disordered" evidence="1">
    <location>
        <begin position="1"/>
        <end position="102"/>
    </location>
</feature>
<feature type="compositionally biased region" description="Basic residues" evidence="1">
    <location>
        <begin position="63"/>
        <end position="72"/>
    </location>
</feature>
<reference evidence="2" key="1">
    <citation type="submission" date="2022-03" db="EMBL/GenBank/DDBJ databases">
        <authorList>
            <person name="Martin C."/>
        </authorList>
    </citation>
    <scope>NUCLEOTIDE SEQUENCE</scope>
</reference>
<evidence type="ECO:0000256" key="1">
    <source>
        <dbReference type="SAM" id="MobiDB-lite"/>
    </source>
</evidence>
<organism evidence="2 3">
    <name type="scientific">Owenia fusiformis</name>
    <name type="common">Polychaete worm</name>
    <dbReference type="NCBI Taxonomy" id="6347"/>
    <lineage>
        <taxon>Eukaryota</taxon>
        <taxon>Metazoa</taxon>
        <taxon>Spiralia</taxon>
        <taxon>Lophotrochozoa</taxon>
        <taxon>Annelida</taxon>
        <taxon>Polychaeta</taxon>
        <taxon>Sedentaria</taxon>
        <taxon>Canalipalpata</taxon>
        <taxon>Sabellida</taxon>
        <taxon>Oweniida</taxon>
        <taxon>Oweniidae</taxon>
        <taxon>Owenia</taxon>
    </lineage>
</organism>
<feature type="non-terminal residue" evidence="2">
    <location>
        <position position="120"/>
    </location>
</feature>
<protein>
    <submittedName>
        <fullName evidence="2">Uncharacterized protein</fullName>
    </submittedName>
</protein>